<dbReference type="InterPro" id="IPR000873">
    <property type="entry name" value="AMP-dep_synth/lig_dom"/>
</dbReference>
<evidence type="ECO:0000313" key="7">
    <source>
        <dbReference type="Proteomes" id="UP000214365"/>
    </source>
</evidence>
<feature type="domain" description="Polyketide synthase-like phosphopantetheine-binding" evidence="5">
    <location>
        <begin position="5121"/>
        <end position="5191"/>
    </location>
</feature>
<dbReference type="Gene3D" id="3.30.559.10">
    <property type="entry name" value="Chloramphenicol acetyltransferase-like domain"/>
    <property type="match status" value="5"/>
</dbReference>
<dbReference type="Gene3D" id="1.10.1200.10">
    <property type="entry name" value="ACP-like"/>
    <property type="match status" value="5"/>
</dbReference>
<dbReference type="GO" id="GO:0043041">
    <property type="term" value="P:amino acid activation for nonribosomal peptide biosynthetic process"/>
    <property type="evidence" value="ECO:0007669"/>
    <property type="project" value="TreeGrafter"/>
</dbReference>
<dbReference type="PROSITE" id="PS00012">
    <property type="entry name" value="PHOSPHOPANTETHEINE"/>
    <property type="match status" value="1"/>
</dbReference>
<feature type="compositionally biased region" description="Polar residues" evidence="4">
    <location>
        <begin position="3994"/>
        <end position="4003"/>
    </location>
</feature>
<dbReference type="Proteomes" id="UP000214365">
    <property type="component" value="Unassembled WGS sequence"/>
</dbReference>
<feature type="domain" description="Polyketide synthase-like phosphopantetheine-binding" evidence="5">
    <location>
        <begin position="1869"/>
        <end position="1939"/>
    </location>
</feature>
<keyword evidence="1" id="KW-0596">Phosphopantetheine</keyword>
<sequence>MHETRLQLQNSFSSLEVAVAWAVLLKDYAGSSNFSFWATGCTSPGHSRNIRLEIDETETLDQLSKKLQRQLSERYDAAQTDQISIFQTHLHIIPTESEMGNGCEYSETTGSNHGVGTLLSNAKIDFTLKCFILEQGRAVNMIAAPNDSTSSGAQGLRILQQFEHVLHEIDSLSKDWSSKHVYKISTASYWDISTVWNWNSSIEAPEPRTTLQVFAEHVAKQPDSPAVNAWDGKFTYAELDQLSNEFASHLSHDAGIGPGNIVPLCFEKSKWTPVAILSVIKTGAMFALLDENLPDDRLRQIARVISQETILALSSASQKHRAELVASRVVIVDSNHPETTPPPTANPQRELEIGPSTPLYVVFTSGSTGIPKAALLSHNNICTFVTLVSALSDVTPRSRVLALASYAYDVSLGDIFISLLTGACLCIPSSWECKNDVGRVVQNYGITRAMMTPSVSKMLRPSESPTLEVLDLCGEPCSEDAVARWRGTNTRVMNTYGPAECTVTTVLNYNVLLSKRPTIIGKGLGACWITDPIDHDRLTPVGGIGELVLEGPQIGLGYLHDEEATQAKFFYDAQWLHDRMSGLENERTGRLYRTGDLVRYTDHGEIDYIGRRDMQVKIRGQRVELGEISVHLQDLIPPSIQWCPEVIKLQSGAELLVVFLVVDLVNKPQSQFSESLKPLVDRVNTELQSKLPPSMIPSAYAAIDRIPLSLSGKVDHRKLREMGLSLPVSRCIVWQNKAMDALETNGHPYSTTNYNGTAIRSGYVNGSSQGPEEGTKQQNGNGEISKLELLRHVWSDVLHVDIESIHPSDTFFSHGGESLTAIKFVSTAAKVGIQLDVATIFGYPRLSDLVIKSKWSHTSLPRPPGNFSLLKAKESLEEISSLCQTSIENIEDSYPCTPLQEGLIANSVKYVGRGTFALPKHINLERFAQAWKRVATTHPILRTRIVDTESNGLVQVVLREENLFSEIRTQPLATYLKEDNHKQMGLGTELCRWAIVRDLGSVYFVLTMHHAIYDGWTLPRIGAEVFRAYQGVRIEQSVGFNVFIKHVTSIPLEPAVEFWTRQLAKPESIVAFPSLPHEVRQPRADSMLSKAFPTPSNANQGASIPSLLRAAWALLVSKHSGSDDVIFGATVSGRNVAINGIEDLLSPTISTVPVRVKIDTNASVRSFVAAVQNQALETMPFENLGLRRIRKLNAITREGSKFQTLFIVDPPNEFHVNTPSSLSPSDRELKHMLEQLDDTLSETLSNFNEYGLMIVITQKNGQLQVKASYDSRVLNNTEVQTLLDQFAHVADAIGRSSNLTRSLRELQLASGSDIDKIWQWNKEIFSVGEESVHEIIARTIKLQPEAQAIAAWDGSASFSEVDELSSRLCHTLREKGIGRGSLVPICMEKSMWATIAMLAILKTGAGFVAMDVKNQPRKRLQTIVEEVEARCVITTGPTTELARKLCKEVIVCEEVNGSGTNDTLNYSSQSIASDTAFVVFTSGSTGVPKGIAITHGNFSSTVRHHARELKLTKDSRIYDFASYSFDIAVHNALMALCLGGCLCVPSEGDRENDIEGSFSRLTANWADITPSVARLIDPSAVPGLQTLVLSGEAVSKDVVQQWSKKVNLINAYGPAECQICTVQGAVTNIENAADIGHAVGCVAWIVDVGTDNLSPIGATGELVIEGPIVSPGYLNAPNDNFIRDPSWLSEGSASVTGRRGYLYRTGDLARYRSDGTIVYMGRISTQAKINGQRIELGEVEFHVKTADPSLREVVADVLNVDGTDVLTAYLVTSHDSQWHTYTGSAENDAGSIVEPVSPPPGLQQTLRTSLPTYMVPSLFLKTSNIPLTPTRKVDRKRLKDDASNISWDYIRQMTEQKADAGGRAFSQRQLTLAHIWSSVLRIDITKITTQSDFFQLGGDSISAMRLAKHSRNIGLSLTVADVFRHSQLEEMSKLVTEITEEEIIPGTIQPFSLIPGASRDVLVSSAAAVCNISRDAIVDIYPCTAFQEAVFALTAGNSSAYVQHTLLRFGNGLVVEHVLEAWNAVVDANNILRTRLVQSEDAQLFQVVVRQQGKPWRWYDSTEDYLRETAKIPMGLGNELSRFGIVRDKSTTEKPSYILIWTMHHAVYDAWTMDIILRQVSEYYQSHNLGTVSPNYNVFVDFIQHQEHTSVKWWEQYLSGASNASYFPKTPMSINGDAVNSLTRKEFGLPQSIPPGYSPAVLLRAAWAILMARHTGGESVVFGETRLGRNVPVKDVEKMPGPTIASAPIFLHVDREQTIKKLLDTLREDGIQMQEFEHLGLQNISRISEDARAACNFQTLLVFLETEDRIDGDSIFEVDDTIDDIRNFNNNYLLIYLNLTRTSLVTEAVFRESAISAGYVDLILQQLHSIFSTICVLPLETLVNQLDVASEQDLSQIWDWNATPAEAVDAFIHELIAQNAQQYPEKMAVIAHDGQMTYRELDQYSNNLAAQLIARGIGLNTFVPLCFEKSVLVPAAMLAVVKTGAAFWVMDVSYPESRLKLITEALGAKLVLSSPLQIDLAKRLGQNTLLVDESAYKDSTELSTHPIIESLPRNTDRLMYVCFTSGSTGVPKGVMVTHKNLASAAVAQTRELDFVKEDRVYDFSSHAFDANIWHFYLGFVIGACVCIPSQEDRTGNLAGSITGFKSTALFLTPSVARTLDPKDVPTVKRLYLGGEAVTPLDVSMWKDSLELWGAYGPTETTPLCIFTRLSTPESASNIGRGVGVRSWVVNPNNHEELVAIGAVGEMVNEGPLVTSGYYEQPEKTVKVFIEDPEYLQRGYKNHTGRRGRLYKTGDLVRQCYDGTIQYLGRADTQVKLRGQRVEYGEIEYHLKRALPYASSICEVVIHPSSGRPMLVAFCVVPADAPFDKQSTRAYLSKRLPPYMVPEFFLIISEIPRNPSGKVDRLKLRALGPELLLTSTAQESEVGVEPLNGPLTEVETLLGTLWATALGQKSILLPPDADFVDVGGDSIAAMKLSNLSRKQDLGLTVADIIKYPKLSSMALRIHSVRTWSNSPAPFSMIDPVKRKDILINAATTCSVSVEDIADIYPSTPLQTELVALTLKQPQAYIKRSVYDIPENVDVDKLVQAWDIVVNTNAILRTRFVEIEGEGLVQVVIRRHTWSRYHSLQAYIEASSKDSRDLGNSLSQLAIIDGSEPPKIVWTIHHALYDEWSTLIIEEQLRRAYQDRIIHRPPEFNAFVRYILSQDLEQAKLFWQNRLSGCTSVNVYPRLPSANHQVRPSKTFNRTISLDAGSVGNLQAKVHAAWALIVSKLTGSNDVVFAATLAGRNAAVEGLEQVVGPTITPVPIRIQLQNEVQQTQELLDTVEKETSEMAPYQHIGIKNIEIINEDTRAACKVQTLIVITPSSQSGTEDVDAIKTSTYEAESEEGEAFHTFALVLFVYPAKNSLDLQVVYDPAILDQREIRRLTGRLEFVMSSFSNKSHISEIDGLGKEDLEDIFKWNADLPVSSYRLLHKVILESANERPEKVAIDSWDCKLSYSQLDTMSDNLSLQLSSHGLGRGSVVPILSPKSGYVPVAALAVLKAGAAFLPLDVKQPLNRLAAVANQVKPKVILATASLRQLANKLAENIVLIESCIEPAVTGTNHLEHIDTVQLDDNACILFTSGTTGTPKGVMQTHRALSSAIEHQTEKSGFTEQTRAFEFASYSFDVSWNMIFKVLTVGGTLIVPSEEERQNDLSGALIRSAATLTELTASVARLLDPSRLPDIETLILSGEPVDIREFEHWKPSVRVIICYGPSECTSVATMNPGMPNASSHAGIGRGSGCLTWIVDPQNYRRLMPVGAVGEILIQGPIVGKGYYNNESLTKASYLASDLPWQQSVGHGPEPYSKSMFLSGDLARYDENGNLHFVSRKDLQVKLHGQRIELEEVQYHISKLLTGHVGPVICCILGQSRLGEDQKLAAFLVADKADTNGVCELTDPQQIVISALERLDEHTGAILPKYMVPSVYYFITTLPRTNNGKVDRRKLIELAENAQVNQTYRGRTDQQSTRRKPSTPNERAMQELWAAALRIPIEEIGADDHFFNLNGDSISAMKLVAAARNKGFDLRVADIFATPKLSELSVNLEKKDKKSNPGSCSIEPFQLLGDSADVASVCSEAAAKCGIEAREDIEDVYPCTPLQESMLAATIRYPHSFISMRLYRLPKYIDEAKLRNAWTRVVHRHRILRTRLVDLEDHGLNQVVINETSIAWDKYDSMHAFLQQTQDFDMGPATRLTRWSFINASDEKRYLVWTIHHATYDGWILPIIEAEVRKAYYGEKLEVAPLDMRPLVKYILTQRKEDSMSFWSRQLAGAEESSVFPSLPYHNYDPTPATYLERTISADVSSASGIIGLSGLLYGSWSAIVSHVTGNQVVSLGTILTGRNALIDGIDRVIGPAVTTVPILVDVNPKLGVREFVARIQDMTARWIPHEHLGIHAIRAIDDSCRAACNFQTVLVIQPPRRSQYVDYGATKDAIMEEVDETEIEGFPNQHSVLNQYGLMMEILPIDDKVTVRASFDSNLISSAQIDRLINRWEYMIQQISLILRSGLPDTVSSLNSTCEQDLNDIWAWNKIVPMSVSPDRFVCQMIQEIANQQPETLAIDGWDGKFTYSRLDVLSSRLAHHLIASGVRRGCFVPLLFRKSIWANVSMLAVLKAGGSFVPLDADHPEGHLRAIMQPLSADIILCAAETRDRAARLARSAIMVDETLVNGQYAQKNVDHAPEIPSPMAHDIAYAVFTSGSTGAAKGVRISHENLATAIHYQAGAQGYQINANSRTLDSSSYSFDACVCNFFYTVTQGGCLCVPSDETLKGDIGSFIREFRINWAQLVPSVARTLDPASFPDLKTLILTGEALGKSDIEAWGHRVRLVNAYGPTECTILCAISSQITDRSQLGSIGNGHGANLWLTEIGNPDKLAPVGAAGEILIEGPLIGAGYLGPYQYPLVENPSWLLVGTKNVPGRRGTLFRTGDQARYAEDGSIVFIGRIGSEIKIRGQRVDLPAIEYAVSSHIPRGLEFAVEIVQVNFGAKGHQRQMLVVFVSSPIVPTEGGSSVQLEISLQELVPELRSWLDSKLPAHFQPEAFITLPAIPKTSSSKTDRRRLKELGAQLRVHQLTWIRGDVVKPIRTPPSNKEESALVTIWADVLGLDSKSISRDDDFFQLGGDSLGVMRLTTKAHERGLALKASDVFKSPKLALLAQRMTPLGETKAENIRYEPYSLVRGIGDIEAFIEAHVTPTLDVHASQVEDIVPANGFQVDYMHNAEEPLGLQYAYLDIGEDSSWPKLVQAVRAVVQSFQSLRSRFLLHQGRYYQIFLREAPLLIEETTTQEQITTFSNQYCPTDGRRAQVSDVFTKITLVSTGSRRRRVILRLSHMQNDGWCSVRILQAIAAAFNDVSIEKTPDWTSLLHYRVQTAESSRLYWQNVLNGTSSTTTSLIYKPGGSKVRTLRSYALPYFHDADDNRRTRPTVVVNIAWALVLQKLANVQDVVFGNVTTGRNGAMPGLDSVIGPCVNMLPFRLRLEPLNDRSTATSRRQQLRDLVEASAQQIDDRTAHEGLDWDDLVERCTHWPSGTRYSSAVHFRNMAFEPELRLENDRVVVTWYELVAMPHWTTVLVYPENNVLRLWLLANPAEIGEGGADEILHLLSAYCEEIIEALRG</sequence>
<dbReference type="Pfam" id="PF00550">
    <property type="entry name" value="PP-binding"/>
    <property type="match status" value="5"/>
</dbReference>
<dbReference type="GO" id="GO:0016874">
    <property type="term" value="F:ligase activity"/>
    <property type="evidence" value="ECO:0007669"/>
    <property type="project" value="UniProtKB-KW"/>
</dbReference>
<dbReference type="CDD" id="cd05918">
    <property type="entry name" value="A_NRPS_SidN3_like"/>
    <property type="match status" value="5"/>
</dbReference>
<dbReference type="InterPro" id="IPR006162">
    <property type="entry name" value="Ppantetheine_attach_site"/>
</dbReference>
<dbReference type="Gene3D" id="3.30.559.30">
    <property type="entry name" value="Nonribosomal peptide synthetase, condensation domain"/>
    <property type="match status" value="5"/>
</dbReference>
<keyword evidence="3" id="KW-0436">Ligase</keyword>
<feature type="domain" description="Polyketide synthase-like phosphopantetheine-binding" evidence="5">
    <location>
        <begin position="4014"/>
        <end position="4084"/>
    </location>
</feature>
<evidence type="ECO:0000256" key="2">
    <source>
        <dbReference type="ARBA" id="ARBA00022553"/>
    </source>
</evidence>
<organism evidence="6 7">
    <name type="scientific">Talaromyces atroroseus</name>
    <dbReference type="NCBI Taxonomy" id="1441469"/>
    <lineage>
        <taxon>Eukaryota</taxon>
        <taxon>Fungi</taxon>
        <taxon>Dikarya</taxon>
        <taxon>Ascomycota</taxon>
        <taxon>Pezizomycotina</taxon>
        <taxon>Eurotiomycetes</taxon>
        <taxon>Eurotiomycetidae</taxon>
        <taxon>Eurotiales</taxon>
        <taxon>Trichocomaceae</taxon>
        <taxon>Talaromyces</taxon>
        <taxon>Talaromyces sect. Trachyspermi</taxon>
    </lineage>
</organism>
<dbReference type="SUPFAM" id="SSF47336">
    <property type="entry name" value="ACP-like"/>
    <property type="match status" value="5"/>
</dbReference>
<dbReference type="RefSeq" id="XP_020118866.1">
    <property type="nucleotide sequence ID" value="XM_020268607.1"/>
</dbReference>
<evidence type="ECO:0000256" key="4">
    <source>
        <dbReference type="SAM" id="MobiDB-lite"/>
    </source>
</evidence>
<dbReference type="Gene3D" id="3.40.50.980">
    <property type="match status" value="2"/>
</dbReference>
<dbReference type="InterPro" id="IPR045851">
    <property type="entry name" value="AMP-bd_C_sf"/>
</dbReference>
<dbReference type="Pfam" id="PF00668">
    <property type="entry name" value="Condensation"/>
    <property type="match status" value="5"/>
</dbReference>
<keyword evidence="7" id="KW-1185">Reference proteome</keyword>
<dbReference type="GeneID" id="31006055"/>
<name>A0A225AWD0_TALAT</name>
<dbReference type="Gene3D" id="2.30.38.10">
    <property type="entry name" value="Luciferase, Domain 3"/>
    <property type="match status" value="1"/>
</dbReference>
<protein>
    <recommendedName>
        <fullName evidence="5">Polyketide synthase-like phosphopantetheine-binding domain-containing protein</fullName>
    </recommendedName>
</protein>
<accession>A0A225AWD0</accession>
<keyword evidence="2" id="KW-0597">Phosphoprotein</keyword>
<dbReference type="OrthoDB" id="416786at2759"/>
<dbReference type="CDD" id="cd19545">
    <property type="entry name" value="FUM14_C_NRPS-like"/>
    <property type="match status" value="4"/>
</dbReference>
<dbReference type="SUPFAM" id="SSF52777">
    <property type="entry name" value="CoA-dependent acyltransferases"/>
    <property type="match status" value="10"/>
</dbReference>
<reference evidence="6 7" key="1">
    <citation type="submission" date="2015-06" db="EMBL/GenBank/DDBJ databases">
        <title>Talaromyces atroroseus IBT 11181 draft genome.</title>
        <authorList>
            <person name="Rasmussen K.B."/>
            <person name="Rasmussen S."/>
            <person name="Petersen B."/>
            <person name="Sicheritz-Ponten T."/>
            <person name="Mortensen U.H."/>
            <person name="Thrane U."/>
        </authorList>
    </citation>
    <scope>NUCLEOTIDE SEQUENCE [LARGE SCALE GENOMIC DNA]</scope>
    <source>
        <strain evidence="6 7">IBT 11181</strain>
    </source>
</reference>
<dbReference type="GO" id="GO:0044550">
    <property type="term" value="P:secondary metabolite biosynthetic process"/>
    <property type="evidence" value="ECO:0007669"/>
    <property type="project" value="TreeGrafter"/>
</dbReference>
<dbReference type="InterPro" id="IPR009081">
    <property type="entry name" value="PP-bd_ACP"/>
</dbReference>
<dbReference type="NCBIfam" id="TIGR01733">
    <property type="entry name" value="AA-adenyl-dom"/>
    <property type="match status" value="3"/>
</dbReference>
<dbReference type="SMART" id="SM00823">
    <property type="entry name" value="PKS_PP"/>
    <property type="match status" value="5"/>
</dbReference>
<dbReference type="InterPro" id="IPR020806">
    <property type="entry name" value="PKS_PP-bd"/>
</dbReference>
<dbReference type="FunFam" id="3.30.300.30:FF:000015">
    <property type="entry name" value="Nonribosomal peptide synthase SidD"/>
    <property type="match status" value="5"/>
</dbReference>
<dbReference type="Pfam" id="PF00501">
    <property type="entry name" value="AMP-binding"/>
    <property type="match status" value="5"/>
</dbReference>
<dbReference type="PROSITE" id="PS00455">
    <property type="entry name" value="AMP_BINDING"/>
    <property type="match status" value="4"/>
</dbReference>
<dbReference type="InterPro" id="IPR023213">
    <property type="entry name" value="CAT-like_dom_sf"/>
</dbReference>
<dbReference type="InterPro" id="IPR010071">
    <property type="entry name" value="AA_adenyl_dom"/>
</dbReference>
<dbReference type="NCBIfam" id="NF003417">
    <property type="entry name" value="PRK04813.1"/>
    <property type="match status" value="5"/>
</dbReference>
<dbReference type="InterPro" id="IPR036736">
    <property type="entry name" value="ACP-like_sf"/>
</dbReference>
<dbReference type="InterPro" id="IPR020845">
    <property type="entry name" value="AMP-binding_CS"/>
</dbReference>
<dbReference type="FunFam" id="3.30.559.30:FF:000003">
    <property type="entry name" value="Nonribosomal peptide synthase SidD"/>
    <property type="match status" value="1"/>
</dbReference>
<dbReference type="GO" id="GO:0005737">
    <property type="term" value="C:cytoplasm"/>
    <property type="evidence" value="ECO:0007669"/>
    <property type="project" value="TreeGrafter"/>
</dbReference>
<dbReference type="FunFam" id="1.10.1200.10:FF:000005">
    <property type="entry name" value="Nonribosomal peptide synthetase 1"/>
    <property type="match status" value="2"/>
</dbReference>
<dbReference type="EMBL" id="LFMY01000009">
    <property type="protein sequence ID" value="OKL58745.1"/>
    <property type="molecule type" value="Genomic_DNA"/>
</dbReference>
<dbReference type="PANTHER" id="PTHR45527">
    <property type="entry name" value="NONRIBOSOMAL PEPTIDE SYNTHETASE"/>
    <property type="match status" value="1"/>
</dbReference>
<dbReference type="Gene3D" id="3.40.50.12780">
    <property type="entry name" value="N-terminal domain of ligase-like"/>
    <property type="match status" value="4"/>
</dbReference>
<feature type="region of interest" description="Disordered" evidence="4">
    <location>
        <begin position="760"/>
        <end position="780"/>
    </location>
</feature>
<dbReference type="GO" id="GO:0031177">
    <property type="term" value="F:phosphopantetheine binding"/>
    <property type="evidence" value="ECO:0007669"/>
    <property type="project" value="InterPro"/>
</dbReference>
<gene>
    <name evidence="6" type="ORF">UA08_06299</name>
</gene>
<evidence type="ECO:0000259" key="5">
    <source>
        <dbReference type="SMART" id="SM00823"/>
    </source>
</evidence>
<feature type="region of interest" description="Disordered" evidence="4">
    <location>
        <begin position="3994"/>
        <end position="4014"/>
    </location>
</feature>
<comment type="caution">
    <text evidence="6">The sequence shown here is derived from an EMBL/GenBank/DDBJ whole genome shotgun (WGS) entry which is preliminary data.</text>
</comment>
<dbReference type="Gene3D" id="3.30.300.30">
    <property type="match status" value="5"/>
</dbReference>
<dbReference type="InterPro" id="IPR001242">
    <property type="entry name" value="Condensation_dom"/>
</dbReference>
<dbReference type="InterPro" id="IPR042099">
    <property type="entry name" value="ANL_N_sf"/>
</dbReference>
<dbReference type="PANTHER" id="PTHR45527:SF1">
    <property type="entry name" value="FATTY ACID SYNTHASE"/>
    <property type="match status" value="1"/>
</dbReference>
<dbReference type="SUPFAM" id="SSF56801">
    <property type="entry name" value="Acetyl-CoA synthetase-like"/>
    <property type="match status" value="5"/>
</dbReference>
<evidence type="ECO:0000256" key="1">
    <source>
        <dbReference type="ARBA" id="ARBA00022450"/>
    </source>
</evidence>
<feature type="domain" description="Polyketide synthase-like phosphopantetheine-binding" evidence="5">
    <location>
        <begin position="787"/>
        <end position="850"/>
    </location>
</feature>
<feature type="domain" description="Polyketide synthase-like phosphopantetheine-binding" evidence="5">
    <location>
        <begin position="2938"/>
        <end position="3008"/>
    </location>
</feature>
<evidence type="ECO:0000313" key="6">
    <source>
        <dbReference type="EMBL" id="OKL58745.1"/>
    </source>
</evidence>
<evidence type="ECO:0000256" key="3">
    <source>
        <dbReference type="ARBA" id="ARBA00022598"/>
    </source>
</evidence>
<dbReference type="STRING" id="1441469.A0A225AWD0"/>
<proteinExistence type="predicted"/>